<keyword evidence="9" id="KW-1185">Reference proteome</keyword>
<organism evidence="8 9">
    <name type="scientific">Tenacibaculum todarodis</name>
    <dbReference type="NCBI Taxonomy" id="1850252"/>
    <lineage>
        <taxon>Bacteria</taxon>
        <taxon>Pseudomonadati</taxon>
        <taxon>Bacteroidota</taxon>
        <taxon>Flavobacteriia</taxon>
        <taxon>Flavobacteriales</taxon>
        <taxon>Flavobacteriaceae</taxon>
        <taxon>Tenacibaculum</taxon>
    </lineage>
</organism>
<keyword evidence="6" id="KW-0016">Alginate biosynthesis</keyword>
<evidence type="ECO:0000256" key="2">
    <source>
        <dbReference type="ARBA" id="ARBA00005182"/>
    </source>
</evidence>
<dbReference type="OrthoDB" id="175771at2"/>
<evidence type="ECO:0000256" key="6">
    <source>
        <dbReference type="ARBA" id="ARBA00022841"/>
    </source>
</evidence>
<dbReference type="GO" id="GO:0042597">
    <property type="term" value="C:periplasmic space"/>
    <property type="evidence" value="ECO:0007669"/>
    <property type="project" value="UniProtKB-SubCell"/>
</dbReference>
<evidence type="ECO:0000256" key="3">
    <source>
        <dbReference type="ARBA" id="ARBA00022679"/>
    </source>
</evidence>
<evidence type="ECO:0000256" key="5">
    <source>
        <dbReference type="ARBA" id="ARBA00022764"/>
    </source>
</evidence>
<evidence type="ECO:0000313" key="9">
    <source>
        <dbReference type="Proteomes" id="UP000181898"/>
    </source>
</evidence>
<keyword evidence="5" id="KW-0574">Periplasm</keyword>
<accession>A0A1L3JM23</accession>
<feature type="domain" description="AlgX/AlgJ SGNH hydrolase-like" evidence="7">
    <location>
        <begin position="42"/>
        <end position="316"/>
    </location>
</feature>
<dbReference type="GO" id="GO:0042121">
    <property type="term" value="P:alginic acid biosynthetic process"/>
    <property type="evidence" value="ECO:0007669"/>
    <property type="project" value="UniProtKB-UniPathway"/>
</dbReference>
<reference evidence="8 9" key="1">
    <citation type="submission" date="2016-11" db="EMBL/GenBank/DDBJ databases">
        <title>Tenacibaculum sp. LPB0136, isolated from marine environment.</title>
        <authorList>
            <person name="Kim E."/>
            <person name="Yi H."/>
        </authorList>
    </citation>
    <scope>NUCLEOTIDE SEQUENCE [LARGE SCALE GENOMIC DNA]</scope>
    <source>
        <strain evidence="8 9">LPB0136</strain>
    </source>
</reference>
<evidence type="ECO:0000256" key="1">
    <source>
        <dbReference type="ARBA" id="ARBA00004418"/>
    </source>
</evidence>
<dbReference type="Pfam" id="PF16822">
    <property type="entry name" value="ALGX"/>
    <property type="match status" value="1"/>
</dbReference>
<dbReference type="STRING" id="1850252.LPB136_12815"/>
<comment type="pathway">
    <text evidence="2">Glycan biosynthesis; alginate biosynthesis.</text>
</comment>
<evidence type="ECO:0000259" key="7">
    <source>
        <dbReference type="Pfam" id="PF16822"/>
    </source>
</evidence>
<dbReference type="GO" id="GO:0016740">
    <property type="term" value="F:transferase activity"/>
    <property type="evidence" value="ECO:0007669"/>
    <property type="project" value="UniProtKB-KW"/>
</dbReference>
<dbReference type="AlphaFoldDB" id="A0A1L3JM23"/>
<gene>
    <name evidence="8" type="ORF">LPB136_12815</name>
</gene>
<proteinExistence type="predicted"/>
<protein>
    <recommendedName>
        <fullName evidence="7">AlgX/AlgJ SGNH hydrolase-like domain-containing protein</fullName>
    </recommendedName>
</protein>
<keyword evidence="3" id="KW-0808">Transferase</keyword>
<comment type="subcellular location">
    <subcellularLocation>
        <location evidence="1">Periplasm</location>
    </subcellularLocation>
</comment>
<evidence type="ECO:0000313" key="8">
    <source>
        <dbReference type="EMBL" id="APG66200.1"/>
    </source>
</evidence>
<dbReference type="UniPathway" id="UPA00286"/>
<name>A0A1L3JM23_9FLAO</name>
<dbReference type="Proteomes" id="UP000181898">
    <property type="component" value="Chromosome"/>
</dbReference>
<evidence type="ECO:0000256" key="4">
    <source>
        <dbReference type="ARBA" id="ARBA00022729"/>
    </source>
</evidence>
<keyword evidence="4" id="KW-0732">Signal</keyword>
<dbReference type="InterPro" id="IPR031811">
    <property type="entry name" value="ALGX/ALGJ_SGNH-like"/>
</dbReference>
<sequence>MKKTVFILSLIFFNILQTRSQNLLEVESKRILTDNKTKKTIKGLDGWMFLRDEINHLSKGKFYGEVSKITSENKQNGRQDPIPAIVDFNNQLQKLGVTLFVMPVPPKALLYPDKLSKKLSIKNTYDVNYKELFSKLEKSGVKTINLISKFKNNRRKGIETYCKQDSHWSPNGINTASEEILKKVSENSWYIDYLKENKLSESPNKLEIEIEGDLWKNSNKSDKKEKIKIKQYNKLSQLNNNSPVLLMGDSHCLIFHSSNDMLAENAGLPGVLASKLGFNLDLIAVKGSGTNSVRIDLYRKAKKIDWIKNKKVVIWCFTGRDFSESISGWRKIPVVKN</sequence>
<dbReference type="EMBL" id="CP018155">
    <property type="protein sequence ID" value="APG66200.1"/>
    <property type="molecule type" value="Genomic_DNA"/>
</dbReference>
<dbReference type="RefSeq" id="WP_072556723.1">
    <property type="nucleotide sequence ID" value="NZ_CP018155.1"/>
</dbReference>
<dbReference type="KEGG" id="ten:LPB136_12815"/>